<dbReference type="EMBL" id="JAVXUO010001648">
    <property type="protein sequence ID" value="KAK2980312.1"/>
    <property type="molecule type" value="Genomic_DNA"/>
</dbReference>
<name>A0AA88UM47_9ASTE</name>
<evidence type="ECO:0000313" key="2">
    <source>
        <dbReference type="EMBL" id="KAK2980312.1"/>
    </source>
</evidence>
<proteinExistence type="predicted"/>
<evidence type="ECO:0000313" key="3">
    <source>
        <dbReference type="Proteomes" id="UP001187471"/>
    </source>
</evidence>
<gene>
    <name evidence="2" type="ORF">RJ640_023727</name>
</gene>
<keyword evidence="1" id="KW-1133">Transmembrane helix</keyword>
<evidence type="ECO:0000256" key="1">
    <source>
        <dbReference type="SAM" id="Phobius"/>
    </source>
</evidence>
<dbReference type="AlphaFoldDB" id="A0AA88UM47"/>
<sequence length="199" mass="22040">MAISLMNFVVCTNCNHSICSLTSMEAKRPPAYRKCWELKPLTLAANSCLVGSCNLFIIYSEYLIYHQDDEDNIDQGQRSKFRRKKNTSPSLKAIRFAIRCLNFFKLAPLFLFISLLPTSQLKPGAMEKTAVVMMFVILLLHYCLEACLAASVTNFTDEPALLAFKASIISDPNNILAKTGHKESHSVAGLASLVAVTKG</sequence>
<keyword evidence="3" id="KW-1185">Reference proteome</keyword>
<protein>
    <submittedName>
        <fullName evidence="2">Uncharacterized protein</fullName>
    </submittedName>
</protein>
<reference evidence="2" key="1">
    <citation type="submission" date="2022-12" db="EMBL/GenBank/DDBJ databases">
        <title>Draft genome assemblies for two species of Escallonia (Escalloniales).</title>
        <authorList>
            <person name="Chanderbali A."/>
            <person name="Dervinis C."/>
            <person name="Anghel I."/>
            <person name="Soltis D."/>
            <person name="Soltis P."/>
            <person name="Zapata F."/>
        </authorList>
    </citation>
    <scope>NUCLEOTIDE SEQUENCE</scope>
    <source>
        <strain evidence="2">UCBG92.1500</strain>
        <tissue evidence="2">Leaf</tissue>
    </source>
</reference>
<feature type="transmembrane region" description="Helical" evidence="1">
    <location>
        <begin position="130"/>
        <end position="152"/>
    </location>
</feature>
<comment type="caution">
    <text evidence="2">The sequence shown here is derived from an EMBL/GenBank/DDBJ whole genome shotgun (WGS) entry which is preliminary data.</text>
</comment>
<keyword evidence="1" id="KW-0812">Transmembrane</keyword>
<feature type="transmembrane region" description="Helical" evidence="1">
    <location>
        <begin position="96"/>
        <end position="118"/>
    </location>
</feature>
<accession>A0AA88UM47</accession>
<organism evidence="2 3">
    <name type="scientific">Escallonia rubra</name>
    <dbReference type="NCBI Taxonomy" id="112253"/>
    <lineage>
        <taxon>Eukaryota</taxon>
        <taxon>Viridiplantae</taxon>
        <taxon>Streptophyta</taxon>
        <taxon>Embryophyta</taxon>
        <taxon>Tracheophyta</taxon>
        <taxon>Spermatophyta</taxon>
        <taxon>Magnoliopsida</taxon>
        <taxon>eudicotyledons</taxon>
        <taxon>Gunneridae</taxon>
        <taxon>Pentapetalae</taxon>
        <taxon>asterids</taxon>
        <taxon>campanulids</taxon>
        <taxon>Escalloniales</taxon>
        <taxon>Escalloniaceae</taxon>
        <taxon>Escallonia</taxon>
    </lineage>
</organism>
<keyword evidence="1" id="KW-0472">Membrane</keyword>
<dbReference type="Proteomes" id="UP001187471">
    <property type="component" value="Unassembled WGS sequence"/>
</dbReference>